<organism evidence="1 2">
    <name type="scientific">Vibrio tubiashii ATCC 19109</name>
    <dbReference type="NCBI Taxonomy" id="1051646"/>
    <lineage>
        <taxon>Bacteria</taxon>
        <taxon>Pseudomonadati</taxon>
        <taxon>Pseudomonadota</taxon>
        <taxon>Gammaproteobacteria</taxon>
        <taxon>Vibrionales</taxon>
        <taxon>Vibrionaceae</taxon>
        <taxon>Vibrio</taxon>
        <taxon>Vibrio oreintalis group</taxon>
    </lineage>
</organism>
<evidence type="ECO:0000313" key="2">
    <source>
        <dbReference type="Proteomes" id="UP000003836"/>
    </source>
</evidence>
<evidence type="ECO:0000313" key="1">
    <source>
        <dbReference type="EMBL" id="EGU51491.1"/>
    </source>
</evidence>
<sequence length="36" mass="3957">MMRLKSTLEQWVTLKEVDRAGSIQAAASALNKAIQP</sequence>
<proteinExistence type="predicted"/>
<dbReference type="Proteomes" id="UP000003836">
    <property type="component" value="Unassembled WGS sequence"/>
</dbReference>
<reference evidence="1 2" key="1">
    <citation type="journal article" date="2012" name="Int. J. Syst. Evol. Microbiol.">
        <title>Vibrio caribbeanicus sp. nov., isolated from the marine sponge Scleritoderma cyanea.</title>
        <authorList>
            <person name="Hoffmann M."/>
            <person name="Monday S.R."/>
            <person name="Allard M.W."/>
            <person name="Strain E.A."/>
            <person name="Whittaker P."/>
            <person name="Naum M."/>
            <person name="McCarthy P.J."/>
            <person name="Lopez J.V."/>
            <person name="Fischer M."/>
            <person name="Brown E.W."/>
        </authorList>
    </citation>
    <scope>NUCLEOTIDE SEQUENCE [LARGE SCALE GENOMIC DNA]</scope>
    <source>
        <strain evidence="1 2">ATCC 19109</strain>
    </source>
</reference>
<dbReference type="EMBL" id="AFWI01000172">
    <property type="protein sequence ID" value="EGU51491.1"/>
    <property type="molecule type" value="Genomic_DNA"/>
</dbReference>
<keyword evidence="2" id="KW-1185">Reference proteome</keyword>
<comment type="caution">
    <text evidence="1">The sequence shown here is derived from an EMBL/GenBank/DDBJ whole genome shotgun (WGS) entry which is preliminary data.</text>
</comment>
<gene>
    <name evidence="1" type="ORF">VITU9109_24245</name>
</gene>
<accession>A0ABN0DCQ0</accession>
<name>A0ABN0DCQ0_9VIBR</name>
<protein>
    <submittedName>
        <fullName evidence="1">Transcriptional regulator</fullName>
    </submittedName>
</protein>